<reference evidence="10" key="2">
    <citation type="submission" date="2024-03" db="EMBL/GenBank/DDBJ databases">
        <authorList>
            <person name="Calamari Z.T."/>
        </authorList>
    </citation>
    <scope>NUCLEOTIDE SEQUENCE</scope>
    <source>
        <strain evidence="10">V071</strain>
        <tissue evidence="10">Muscle</tissue>
    </source>
</reference>
<gene>
    <name evidence="10" type="ORF">U0070_022499</name>
    <name evidence="9" type="ORF">U0070_022949</name>
</gene>
<organism evidence="10 11">
    <name type="scientific">Myodes glareolus</name>
    <name type="common">Bank vole</name>
    <name type="synonym">Clethrionomys glareolus</name>
    <dbReference type="NCBI Taxonomy" id="447135"/>
    <lineage>
        <taxon>Eukaryota</taxon>
        <taxon>Metazoa</taxon>
        <taxon>Chordata</taxon>
        <taxon>Craniata</taxon>
        <taxon>Vertebrata</taxon>
        <taxon>Euteleostomi</taxon>
        <taxon>Mammalia</taxon>
        <taxon>Eutheria</taxon>
        <taxon>Euarchontoglires</taxon>
        <taxon>Glires</taxon>
        <taxon>Rodentia</taxon>
        <taxon>Myomorpha</taxon>
        <taxon>Muroidea</taxon>
        <taxon>Cricetidae</taxon>
        <taxon>Arvicolinae</taxon>
        <taxon>Myodes</taxon>
    </lineage>
</organism>
<feature type="non-terminal residue" evidence="10">
    <location>
        <position position="1"/>
    </location>
</feature>
<dbReference type="GO" id="GO:0019200">
    <property type="term" value="F:carbohydrate kinase activity"/>
    <property type="evidence" value="ECO:0007669"/>
    <property type="project" value="InterPro"/>
</dbReference>
<comment type="caution">
    <text evidence="10">The sequence shown here is derived from an EMBL/GenBank/DDBJ whole genome shotgun (WGS) entry which is preliminary data.</text>
</comment>
<evidence type="ECO:0000313" key="9">
    <source>
        <dbReference type="EMBL" id="KAK7795806.1"/>
    </source>
</evidence>
<evidence type="ECO:0000256" key="6">
    <source>
        <dbReference type="ARBA" id="ARBA00022989"/>
    </source>
</evidence>
<dbReference type="SUPFAM" id="SSF56112">
    <property type="entry name" value="Protein kinase-like (PK-like)"/>
    <property type="match status" value="1"/>
</dbReference>
<dbReference type="PANTHER" id="PTHR22618:SF2">
    <property type="entry name" value="PROTEIN O-MANNOSE KINASE"/>
    <property type="match status" value="1"/>
</dbReference>
<evidence type="ECO:0000256" key="7">
    <source>
        <dbReference type="ARBA" id="ARBA00023136"/>
    </source>
</evidence>
<evidence type="ECO:0000256" key="3">
    <source>
        <dbReference type="ARBA" id="ARBA00022741"/>
    </source>
</evidence>
<keyword evidence="11" id="KW-1185">Reference proteome</keyword>
<evidence type="ECO:0000256" key="1">
    <source>
        <dbReference type="ARBA" id="ARBA00022679"/>
    </source>
</evidence>
<keyword evidence="5" id="KW-0067">ATP-binding</keyword>
<dbReference type="GO" id="GO:0005524">
    <property type="term" value="F:ATP binding"/>
    <property type="evidence" value="ECO:0007669"/>
    <property type="project" value="UniProtKB-KW"/>
</dbReference>
<evidence type="ECO:0000256" key="8">
    <source>
        <dbReference type="ARBA" id="ARBA00037847"/>
    </source>
</evidence>
<evidence type="ECO:0000256" key="2">
    <source>
        <dbReference type="ARBA" id="ARBA00022692"/>
    </source>
</evidence>
<evidence type="ECO:0000313" key="10">
    <source>
        <dbReference type="EMBL" id="KAK7795807.1"/>
    </source>
</evidence>
<dbReference type="GO" id="GO:0006493">
    <property type="term" value="P:protein O-linked glycosylation"/>
    <property type="evidence" value="ECO:0007669"/>
    <property type="project" value="InterPro"/>
</dbReference>
<dbReference type="EMBL" id="JBBHLL010001733">
    <property type="protein sequence ID" value="KAK7795807.1"/>
    <property type="molecule type" value="Genomic_DNA"/>
</dbReference>
<proteinExistence type="predicted"/>
<dbReference type="GO" id="GO:0016773">
    <property type="term" value="F:phosphotransferase activity, alcohol group as acceptor"/>
    <property type="evidence" value="ECO:0007669"/>
    <property type="project" value="TreeGrafter"/>
</dbReference>
<evidence type="ECO:0000256" key="5">
    <source>
        <dbReference type="ARBA" id="ARBA00022840"/>
    </source>
</evidence>
<evidence type="ECO:0008006" key="12">
    <source>
        <dbReference type="Google" id="ProtNLM"/>
    </source>
</evidence>
<dbReference type="GO" id="GO:0005789">
    <property type="term" value="C:endoplasmic reticulum membrane"/>
    <property type="evidence" value="ECO:0007669"/>
    <property type="project" value="TreeGrafter"/>
</dbReference>
<protein>
    <recommendedName>
        <fullName evidence="12">Protein kinase domain-containing protein</fullName>
    </recommendedName>
</protein>
<sequence length="186" mass="21445">TAVTRLRPGLHLNAAHRRVPPSVRVFLYKWNEHKVALSRLTRLEMKDDFLHGLQMLKSLQSEHVVTLVGFCEEDGTVLTDNLEEILNLLKYQDVNTWQHRLQLAVEYVAIINHLHQSPLGMRYLLTSNFSIVANNLDVLPLVDHASRVLVKCGHRELHGNFVAPEQLWPYGEDTAFRDDLMPSYDE</sequence>
<keyword evidence="3" id="KW-0547">Nucleotide-binding</keyword>
<keyword evidence="6" id="KW-1133">Transmembrane helix</keyword>
<dbReference type="Proteomes" id="UP001488838">
    <property type="component" value="Unassembled WGS sequence"/>
</dbReference>
<evidence type="ECO:0000313" key="11">
    <source>
        <dbReference type="Proteomes" id="UP001488838"/>
    </source>
</evidence>
<keyword evidence="2" id="KW-0812">Transmembrane</keyword>
<comment type="subcellular location">
    <subcellularLocation>
        <location evidence="8">Endomembrane system</location>
        <topology evidence="8">Single-pass membrane protein</topology>
    </subcellularLocation>
</comment>
<keyword evidence="1" id="KW-0808">Transferase</keyword>
<dbReference type="EMBL" id="JBBHLL010001734">
    <property type="protein sequence ID" value="KAK7795806.1"/>
    <property type="molecule type" value="Genomic_DNA"/>
</dbReference>
<evidence type="ECO:0000256" key="4">
    <source>
        <dbReference type="ARBA" id="ARBA00022777"/>
    </source>
</evidence>
<name>A0AAW0H3N5_MYOGA</name>
<keyword evidence="4" id="KW-0418">Kinase</keyword>
<dbReference type="PANTHER" id="PTHR22618">
    <property type="entry name" value="PROTEIN O-MANNOSE KINASE"/>
    <property type="match status" value="1"/>
</dbReference>
<dbReference type="AlphaFoldDB" id="A0AAW0H3N5"/>
<accession>A0AAW0H3N5</accession>
<reference evidence="10 11" key="1">
    <citation type="journal article" date="2023" name="bioRxiv">
        <title>Conserved and derived expression patterns and positive selection on dental genes reveal complex evolutionary context of ever-growing rodent molars.</title>
        <authorList>
            <person name="Calamari Z.T."/>
            <person name="Song A."/>
            <person name="Cohen E."/>
            <person name="Akter M."/>
            <person name="Roy R.D."/>
            <person name="Hallikas O."/>
            <person name="Christensen M.M."/>
            <person name="Li P."/>
            <person name="Marangoni P."/>
            <person name="Jernvall J."/>
            <person name="Klein O.D."/>
        </authorList>
    </citation>
    <scope>NUCLEOTIDE SEQUENCE [LARGE SCALE GENOMIC DNA]</scope>
    <source>
        <strain evidence="10">V071</strain>
    </source>
</reference>
<dbReference type="InterPro" id="IPR011009">
    <property type="entry name" value="Kinase-like_dom_sf"/>
</dbReference>
<keyword evidence="7" id="KW-0472">Membrane</keyword>
<dbReference type="InterPro" id="IPR039318">
    <property type="entry name" value="POMK"/>
</dbReference>
<dbReference type="Gene3D" id="1.10.510.10">
    <property type="entry name" value="Transferase(Phosphotransferase) domain 1"/>
    <property type="match status" value="1"/>
</dbReference>